<dbReference type="PANTHER" id="PTHR13143:SF6">
    <property type="entry name" value="TETRATRICOPEPTIDE REPEAT PROTEIN 19, MITOCHONDRIAL"/>
    <property type="match status" value="1"/>
</dbReference>
<evidence type="ECO:0000313" key="9">
    <source>
        <dbReference type="Proteomes" id="UP000235965"/>
    </source>
</evidence>
<evidence type="ECO:0000256" key="6">
    <source>
        <dbReference type="ARBA" id="ARBA00023128"/>
    </source>
</evidence>
<dbReference type="GO" id="GO:0005743">
    <property type="term" value="C:mitochondrial inner membrane"/>
    <property type="evidence" value="ECO:0007669"/>
    <property type="project" value="TreeGrafter"/>
</dbReference>
<gene>
    <name evidence="8" type="ORF">B7P43_G01254</name>
</gene>
<dbReference type="EMBL" id="NEVH01013194">
    <property type="protein sequence ID" value="PNF30154.1"/>
    <property type="molecule type" value="Genomic_DNA"/>
</dbReference>
<dbReference type="InterPro" id="IPR019734">
    <property type="entry name" value="TPR_rpt"/>
</dbReference>
<dbReference type="AlphaFoldDB" id="A0A2J7QNI9"/>
<feature type="domain" description="Anaphase-promoting complex subunit 5" evidence="7">
    <location>
        <begin position="105"/>
        <end position="151"/>
    </location>
</feature>
<dbReference type="FunCoup" id="A0A2J7QNI9">
    <property type="interactions" value="1013"/>
</dbReference>
<dbReference type="InParanoid" id="A0A2J7QNI9"/>
<organism evidence="8 9">
    <name type="scientific">Cryptotermes secundus</name>
    <dbReference type="NCBI Taxonomy" id="105785"/>
    <lineage>
        <taxon>Eukaryota</taxon>
        <taxon>Metazoa</taxon>
        <taxon>Ecdysozoa</taxon>
        <taxon>Arthropoda</taxon>
        <taxon>Hexapoda</taxon>
        <taxon>Insecta</taxon>
        <taxon>Pterygota</taxon>
        <taxon>Neoptera</taxon>
        <taxon>Polyneoptera</taxon>
        <taxon>Dictyoptera</taxon>
        <taxon>Blattodea</taxon>
        <taxon>Blattoidea</taxon>
        <taxon>Termitoidae</taxon>
        <taxon>Kalotermitidae</taxon>
        <taxon>Cryptotermitinae</taxon>
        <taxon>Cryptotermes</taxon>
    </lineage>
</organism>
<name>A0A2J7QNI9_9NEOP</name>
<evidence type="ECO:0000256" key="3">
    <source>
        <dbReference type="ARBA" id="ARBA00022737"/>
    </source>
</evidence>
<comment type="caution">
    <text evidence="8">The sequence shown here is derived from an EMBL/GenBank/DDBJ whole genome shotgun (WGS) entry which is preliminary data.</text>
</comment>
<keyword evidence="9" id="KW-1185">Reference proteome</keyword>
<dbReference type="Proteomes" id="UP000235965">
    <property type="component" value="Unassembled WGS sequence"/>
</dbReference>
<evidence type="ECO:0000256" key="4">
    <source>
        <dbReference type="ARBA" id="ARBA00022803"/>
    </source>
</evidence>
<reference evidence="8 9" key="1">
    <citation type="submission" date="2017-12" db="EMBL/GenBank/DDBJ databases">
        <title>Hemimetabolous genomes reveal molecular basis of termite eusociality.</title>
        <authorList>
            <person name="Harrison M.C."/>
            <person name="Jongepier E."/>
            <person name="Robertson H.M."/>
            <person name="Arning N."/>
            <person name="Bitard-Feildel T."/>
            <person name="Chao H."/>
            <person name="Childers C.P."/>
            <person name="Dinh H."/>
            <person name="Doddapaneni H."/>
            <person name="Dugan S."/>
            <person name="Gowin J."/>
            <person name="Greiner C."/>
            <person name="Han Y."/>
            <person name="Hu H."/>
            <person name="Hughes D.S.T."/>
            <person name="Huylmans A.-K."/>
            <person name="Kemena C."/>
            <person name="Kremer L.P.M."/>
            <person name="Lee S.L."/>
            <person name="Lopez-Ezquerra A."/>
            <person name="Mallet L."/>
            <person name="Monroy-Kuhn J.M."/>
            <person name="Moser A."/>
            <person name="Murali S.C."/>
            <person name="Muzny D.M."/>
            <person name="Otani S."/>
            <person name="Piulachs M.-D."/>
            <person name="Poelchau M."/>
            <person name="Qu J."/>
            <person name="Schaub F."/>
            <person name="Wada-Katsumata A."/>
            <person name="Worley K.C."/>
            <person name="Xie Q."/>
            <person name="Ylla G."/>
            <person name="Poulsen M."/>
            <person name="Gibbs R.A."/>
            <person name="Schal C."/>
            <person name="Richards S."/>
            <person name="Belles X."/>
            <person name="Korb J."/>
            <person name="Bornberg-Bauer E."/>
        </authorList>
    </citation>
    <scope>NUCLEOTIDE SEQUENCE [LARGE SCALE GENOMIC DNA]</scope>
    <source>
        <tissue evidence="8">Whole body</tissue>
    </source>
</reference>
<dbReference type="Gene3D" id="1.25.40.10">
    <property type="entry name" value="Tetratricopeptide repeat domain"/>
    <property type="match status" value="2"/>
</dbReference>
<comment type="similarity">
    <text evidence="2">Belongs to the TTC19 family.</text>
</comment>
<dbReference type="OrthoDB" id="5986190at2759"/>
<dbReference type="PANTHER" id="PTHR13143">
    <property type="entry name" value="TETRATRICOPEPTIDE REPEAT PROTEIN 19"/>
    <property type="match status" value="1"/>
</dbReference>
<dbReference type="InterPro" id="IPR026000">
    <property type="entry name" value="Apc5_dom"/>
</dbReference>
<evidence type="ECO:0000256" key="1">
    <source>
        <dbReference type="ARBA" id="ARBA00004173"/>
    </source>
</evidence>
<evidence type="ECO:0000313" key="8">
    <source>
        <dbReference type="EMBL" id="PNF30154.1"/>
    </source>
</evidence>
<dbReference type="SMART" id="SM00028">
    <property type="entry name" value="TPR"/>
    <property type="match status" value="5"/>
</dbReference>
<dbReference type="Pfam" id="PF12862">
    <property type="entry name" value="ANAPC5"/>
    <property type="match status" value="1"/>
</dbReference>
<sequence>MSFYIRNLGKYVSKTINGFGKDVGKFSYFKLSVVKRNCISVINRISCNSNRMCYQNNITSRGATRYNKDWSSLNSRLLFVSAGIFNLFGLKKVDPTEEPELITTMKRGILLTQKGEFKKAEQMFHVALKLAQEQQNYVAVTHIYDLLANLAYEQGEHEKAEKLFVSVMQRLLSTGTPKTDNKLIHISLKLANIYRIQKDTRKAEEGFKFCASNLQNNIEEGKYDDDTLLLWAMTLDWYARFLVDVNRLPEAFENFKRAYDLCVQINGVNNEEIVILLNDLGTICFVQNDLDNAISYLTQAVTIGNKLPDMEDFGSVLINLGTMYAKKGMMEEAKQLYQDAWKNAKEHNNAQVLKEASSCLDELKSSKTAQQ</sequence>
<protein>
    <submittedName>
        <fullName evidence="8">Tetratricopeptide repeat protein 19-like protein, mitochondrial</fullName>
    </submittedName>
</protein>
<evidence type="ECO:0000256" key="2">
    <source>
        <dbReference type="ARBA" id="ARBA00008219"/>
    </source>
</evidence>
<comment type="subcellular location">
    <subcellularLocation>
        <location evidence="1">Mitochondrion</location>
    </subcellularLocation>
</comment>
<dbReference type="Pfam" id="PF13181">
    <property type="entry name" value="TPR_8"/>
    <property type="match status" value="1"/>
</dbReference>
<keyword evidence="5" id="KW-0809">Transit peptide</keyword>
<dbReference type="STRING" id="105785.A0A2J7QNI9"/>
<proteinExistence type="inferred from homology"/>
<dbReference type="GO" id="GO:0034551">
    <property type="term" value="P:mitochondrial respiratory chain complex III assembly"/>
    <property type="evidence" value="ECO:0007669"/>
    <property type="project" value="InterPro"/>
</dbReference>
<keyword evidence="4" id="KW-0802">TPR repeat</keyword>
<keyword evidence="3" id="KW-0677">Repeat</keyword>
<dbReference type="Pfam" id="PF13424">
    <property type="entry name" value="TPR_12"/>
    <property type="match status" value="1"/>
</dbReference>
<dbReference type="InterPro" id="IPR040395">
    <property type="entry name" value="TTC19"/>
</dbReference>
<dbReference type="InterPro" id="IPR011990">
    <property type="entry name" value="TPR-like_helical_dom_sf"/>
</dbReference>
<accession>A0A2J7QNI9</accession>
<keyword evidence="6" id="KW-0496">Mitochondrion</keyword>
<evidence type="ECO:0000259" key="7">
    <source>
        <dbReference type="Pfam" id="PF12862"/>
    </source>
</evidence>
<evidence type="ECO:0000256" key="5">
    <source>
        <dbReference type="ARBA" id="ARBA00022946"/>
    </source>
</evidence>
<dbReference type="SUPFAM" id="SSF48452">
    <property type="entry name" value="TPR-like"/>
    <property type="match status" value="1"/>
</dbReference>